<dbReference type="EMBL" id="BNJG01000001">
    <property type="protein sequence ID" value="GHO54627.1"/>
    <property type="molecule type" value="Genomic_DNA"/>
</dbReference>
<reference evidence="2 3" key="1">
    <citation type="journal article" date="2021" name="Int. J. Syst. Evol. Microbiol.">
        <title>Reticulibacter mediterranei gen. nov., sp. nov., within the new family Reticulibacteraceae fam. nov., and Ktedonospora formicarum gen. nov., sp. nov., Ktedonobacter robiniae sp. nov., Dictyobacter formicarum sp. nov. and Dictyobacter arantiisoli sp. nov., belonging to the class Ktedonobacteria.</title>
        <authorList>
            <person name="Yabe S."/>
            <person name="Zheng Y."/>
            <person name="Wang C.M."/>
            <person name="Sakai Y."/>
            <person name="Abe K."/>
            <person name="Yokota A."/>
            <person name="Donadio S."/>
            <person name="Cavaletti L."/>
            <person name="Monciardini P."/>
        </authorList>
    </citation>
    <scope>NUCLEOTIDE SEQUENCE [LARGE SCALE GENOMIC DNA]</scope>
    <source>
        <strain evidence="2 3">SOSP1-30</strain>
    </source>
</reference>
<comment type="caution">
    <text evidence="2">The sequence shown here is derived from an EMBL/GenBank/DDBJ whole genome shotgun (WGS) entry which is preliminary data.</text>
</comment>
<dbReference type="CDD" id="cd02252">
    <property type="entry name" value="nylC_like"/>
    <property type="match status" value="1"/>
</dbReference>
<keyword evidence="3" id="KW-1185">Reference proteome</keyword>
<organism evidence="2 3">
    <name type="scientific">Ktedonobacter robiniae</name>
    <dbReference type="NCBI Taxonomy" id="2778365"/>
    <lineage>
        <taxon>Bacteria</taxon>
        <taxon>Bacillati</taxon>
        <taxon>Chloroflexota</taxon>
        <taxon>Ktedonobacteria</taxon>
        <taxon>Ktedonobacterales</taxon>
        <taxon>Ktedonobacteraceae</taxon>
        <taxon>Ktedonobacter</taxon>
    </lineage>
</organism>
<dbReference type="Gene3D" id="3.60.70.12">
    <property type="entry name" value="L-amino peptidase D-ALA esterase/amidase"/>
    <property type="match status" value="1"/>
</dbReference>
<dbReference type="SUPFAM" id="SSF56266">
    <property type="entry name" value="DmpA/ArgJ-like"/>
    <property type="match status" value="1"/>
</dbReference>
<comment type="similarity">
    <text evidence="1">Belongs to the peptidase S58 family.</text>
</comment>
<name>A0ABQ3UQH9_9CHLR</name>
<proteinExistence type="inferred from homology"/>
<evidence type="ECO:0000313" key="3">
    <source>
        <dbReference type="Proteomes" id="UP000654345"/>
    </source>
</evidence>
<evidence type="ECO:0000313" key="2">
    <source>
        <dbReference type="EMBL" id="GHO54627.1"/>
    </source>
</evidence>
<dbReference type="PANTHER" id="PTHR36512">
    <property type="entry name" value="D-AMINOPEPTIDASE"/>
    <property type="match status" value="1"/>
</dbReference>
<sequence length="315" mass="32116">MHDDITDIPGIRVGHDTDLTAGTGCTVLLCDSDAVGGVDVRGSAPATHETDLLNPIHMVDEVHAVLLTGGSAFGLQAVAGVMRYLEEQHKGVDTGVARVPIVPAAAIFDLAFGSPHIRPDAEAGYRACLQASGDPVIQGNVGAGTGATVGKLVSPLLAMKGGLGSASTRLPDGTLVAALVVVNALGNIHDPETQQVIAGTRELLGSDTLAANPFSNTTIAAIATTASLNKAECTKVAQMAHDGMAQVIRPVHTMFDGDAIYALALGPRDTPRLPSAQAAQRVSIIGAAAAQTLARAIIKAIRHARTLHGIPAAQA</sequence>
<dbReference type="InterPro" id="IPR005321">
    <property type="entry name" value="Peptidase_S58_DmpA"/>
</dbReference>
<dbReference type="PANTHER" id="PTHR36512:SF3">
    <property type="entry name" value="BLR5678 PROTEIN"/>
    <property type="match status" value="1"/>
</dbReference>
<dbReference type="RefSeq" id="WP_201371312.1">
    <property type="nucleotide sequence ID" value="NZ_BNJG01000001.1"/>
</dbReference>
<protein>
    <submittedName>
        <fullName evidence="2">Peptidase S58</fullName>
    </submittedName>
</protein>
<dbReference type="Proteomes" id="UP000654345">
    <property type="component" value="Unassembled WGS sequence"/>
</dbReference>
<accession>A0ABQ3UQH9</accession>
<dbReference type="InterPro" id="IPR016117">
    <property type="entry name" value="ArgJ-like_dom_sf"/>
</dbReference>
<dbReference type="Pfam" id="PF03576">
    <property type="entry name" value="Peptidase_S58"/>
    <property type="match status" value="1"/>
</dbReference>
<evidence type="ECO:0000256" key="1">
    <source>
        <dbReference type="ARBA" id="ARBA00007068"/>
    </source>
</evidence>
<gene>
    <name evidence="2" type="ORF">KSB_31020</name>
</gene>